<dbReference type="SUPFAM" id="SSF56645">
    <property type="entry name" value="Acyl-CoA dehydrogenase NM domain-like"/>
    <property type="match status" value="1"/>
</dbReference>
<dbReference type="Pfam" id="PF08028">
    <property type="entry name" value="Acyl-CoA_dh_2"/>
    <property type="match status" value="1"/>
</dbReference>
<dbReference type="Proteomes" id="UP001165565">
    <property type="component" value="Unassembled WGS sequence"/>
</dbReference>
<dbReference type="InterPro" id="IPR036250">
    <property type="entry name" value="AcylCo_DH-like_C"/>
</dbReference>
<protein>
    <recommendedName>
        <fullName evidence="2">Acyl-CoA dehydrogenase C-terminal domain-containing protein</fullName>
    </recommendedName>
</protein>
<accession>A0AA41ZFT3</accession>
<feature type="domain" description="Acyl-CoA dehydrogenase C-terminal" evidence="2">
    <location>
        <begin position="266"/>
        <end position="396"/>
    </location>
</feature>
<dbReference type="InterPro" id="IPR009100">
    <property type="entry name" value="AcylCoA_DH/oxidase_NM_dom_sf"/>
</dbReference>
<dbReference type="RefSeq" id="WP_179513412.1">
    <property type="nucleotide sequence ID" value="NZ_JANFAV010000009.1"/>
</dbReference>
<evidence type="ECO:0000256" key="1">
    <source>
        <dbReference type="ARBA" id="ARBA00023002"/>
    </source>
</evidence>
<gene>
    <name evidence="3" type="ORF">NEE01_13665</name>
</gene>
<dbReference type="PANTHER" id="PTHR43884">
    <property type="entry name" value="ACYL-COA DEHYDROGENASE"/>
    <property type="match status" value="1"/>
</dbReference>
<evidence type="ECO:0000313" key="3">
    <source>
        <dbReference type="EMBL" id="MCW6535826.1"/>
    </source>
</evidence>
<reference evidence="3" key="1">
    <citation type="submission" date="2022-06" db="EMBL/GenBank/DDBJ databases">
        <title>Sphingomonas sp. nov. isolated from rhizosphere soil of tomato.</title>
        <authorList>
            <person name="Dong H."/>
            <person name="Gao R."/>
        </authorList>
    </citation>
    <scope>NUCLEOTIDE SEQUENCE</scope>
    <source>
        <strain evidence="3">MMSM24</strain>
    </source>
</reference>
<proteinExistence type="predicted"/>
<evidence type="ECO:0000259" key="2">
    <source>
        <dbReference type="Pfam" id="PF08028"/>
    </source>
</evidence>
<dbReference type="InterPro" id="IPR037069">
    <property type="entry name" value="AcylCoA_DH/ox_N_sf"/>
</dbReference>
<dbReference type="GO" id="GO:0003995">
    <property type="term" value="F:acyl-CoA dehydrogenase activity"/>
    <property type="evidence" value="ECO:0007669"/>
    <property type="project" value="TreeGrafter"/>
</dbReference>
<dbReference type="PIRSF" id="PIRSF016578">
    <property type="entry name" value="HsaA"/>
    <property type="match status" value="1"/>
</dbReference>
<dbReference type="PANTHER" id="PTHR43884:SF12">
    <property type="entry name" value="ISOVALERYL-COA DEHYDROGENASE, MITOCHONDRIAL-RELATED"/>
    <property type="match status" value="1"/>
</dbReference>
<dbReference type="InterPro" id="IPR013107">
    <property type="entry name" value="Acyl-CoA_DH_C"/>
</dbReference>
<dbReference type="AlphaFoldDB" id="A0AA41ZFT3"/>
<organism evidence="3 4">
    <name type="scientific">Sphingomonas lycopersici</name>
    <dbReference type="NCBI Taxonomy" id="2951807"/>
    <lineage>
        <taxon>Bacteria</taxon>
        <taxon>Pseudomonadati</taxon>
        <taxon>Pseudomonadota</taxon>
        <taxon>Alphaproteobacteria</taxon>
        <taxon>Sphingomonadales</taxon>
        <taxon>Sphingomonadaceae</taxon>
        <taxon>Sphingomonas</taxon>
    </lineage>
</organism>
<keyword evidence="1" id="KW-0560">Oxidoreductase</keyword>
<dbReference type="EMBL" id="JANFAV010000009">
    <property type="protein sequence ID" value="MCW6535826.1"/>
    <property type="molecule type" value="Genomic_DNA"/>
</dbReference>
<dbReference type="Gene3D" id="2.40.110.10">
    <property type="entry name" value="Butyryl-CoA Dehydrogenase, subunit A, domain 2"/>
    <property type="match status" value="1"/>
</dbReference>
<comment type="caution">
    <text evidence="3">The sequence shown here is derived from an EMBL/GenBank/DDBJ whole genome shotgun (WGS) entry which is preliminary data.</text>
</comment>
<dbReference type="SUPFAM" id="SSF47203">
    <property type="entry name" value="Acyl-CoA dehydrogenase C-terminal domain-like"/>
    <property type="match status" value="1"/>
</dbReference>
<sequence>MTDLKPLTVQPFIPANDDFMTRAALAALTPAELIRRTTALKPLLAAHAAECERVRHPLVETWNAIRATGCFYHFIPKKYGGLEFDADSFIDAMLPLSEGCPSTGWVAAFCVEHNWMLTQFPERFQDEIFGTRAGDRVPYVIAPGVTAPPGKAVPVDGGYRISGRWKWGTGVMHSDWVLVACAIVDGPANVVLFCALPTREVTVIDTWHIDGMEGTGSHDLLIDDIFVPDYRTMDMTEMRNGTAHGARLYDNPLYRQPMIPFLGVTAAISGVGAARAAVAQFRKQLAERVVHGTDMKQAEKPAAQMRLANANVMARTAELLLRDAVNTNIALARPEGRADFTQRSHMRLQIAQAMELCRQAIMMVAEASGASAHLRSNPMQRYLRDVNVMSNHIVYDKDGAAELHGRALIGLPPNALTF</sequence>
<dbReference type="Gene3D" id="1.20.140.10">
    <property type="entry name" value="Butyryl-CoA Dehydrogenase, subunit A, domain 3"/>
    <property type="match status" value="1"/>
</dbReference>
<dbReference type="GO" id="GO:0050660">
    <property type="term" value="F:flavin adenine dinucleotide binding"/>
    <property type="evidence" value="ECO:0007669"/>
    <property type="project" value="InterPro"/>
</dbReference>
<evidence type="ECO:0000313" key="4">
    <source>
        <dbReference type="Proteomes" id="UP001165565"/>
    </source>
</evidence>
<name>A0AA41ZFT3_9SPHN</name>
<dbReference type="Gene3D" id="1.10.540.10">
    <property type="entry name" value="Acyl-CoA dehydrogenase/oxidase, N-terminal domain"/>
    <property type="match status" value="1"/>
</dbReference>
<keyword evidence="4" id="KW-1185">Reference proteome</keyword>
<dbReference type="InterPro" id="IPR046373">
    <property type="entry name" value="Acyl-CoA_Oxase/DH_mid-dom_sf"/>
</dbReference>